<dbReference type="InterPro" id="IPR029098">
    <property type="entry name" value="Acetyltransf_C"/>
</dbReference>
<dbReference type="NCBIfam" id="TIGR01852">
    <property type="entry name" value="lipid_A_lpxA"/>
    <property type="match status" value="1"/>
</dbReference>
<feature type="domain" description="UDP N-acetylglucosamine O-acyltransferase C-terminal" evidence="7">
    <location>
        <begin position="175"/>
        <end position="255"/>
    </location>
</feature>
<dbReference type="Gene3D" id="1.20.1180.10">
    <property type="entry name" value="Udp N-acetylglucosamine O-acyltransferase, C-terminal domain"/>
    <property type="match status" value="1"/>
</dbReference>
<comment type="similarity">
    <text evidence="6">Belongs to the transferase hexapeptide repeat family. LpxA subfamily.</text>
</comment>
<dbReference type="EC" id="2.3.1.129" evidence="6"/>
<dbReference type="RefSeq" id="WP_069127181.1">
    <property type="nucleotide sequence ID" value="NZ_MARB01000023.1"/>
</dbReference>
<comment type="catalytic activity">
    <reaction evidence="6">
        <text>a (3R)-hydroxyacyl-[ACP] + UDP-N-acetyl-alpha-D-glucosamine = a UDP-3-O-[(3R)-3-hydroxyacyl]-N-acetyl-alpha-D-glucosamine + holo-[ACP]</text>
        <dbReference type="Rhea" id="RHEA:67812"/>
        <dbReference type="Rhea" id="RHEA-COMP:9685"/>
        <dbReference type="Rhea" id="RHEA-COMP:9945"/>
        <dbReference type="ChEBI" id="CHEBI:57705"/>
        <dbReference type="ChEBI" id="CHEBI:64479"/>
        <dbReference type="ChEBI" id="CHEBI:78827"/>
        <dbReference type="ChEBI" id="CHEBI:173225"/>
        <dbReference type="EC" id="2.3.1.129"/>
    </reaction>
</comment>
<comment type="caution">
    <text evidence="8">The sequence shown here is derived from an EMBL/GenBank/DDBJ whole genome shotgun (WGS) entry which is preliminary data.</text>
</comment>
<keyword evidence="6" id="KW-0963">Cytoplasm</keyword>
<dbReference type="PANTHER" id="PTHR43480:SF1">
    <property type="entry name" value="ACYL-[ACYL-CARRIER-PROTEIN]--UDP-N-ACETYLGLUCOSAMINE O-ACYLTRANSFERASE, MITOCHONDRIAL-RELATED"/>
    <property type="match status" value="1"/>
</dbReference>
<dbReference type="InterPro" id="IPR001451">
    <property type="entry name" value="Hexapep"/>
</dbReference>
<dbReference type="CDD" id="cd03351">
    <property type="entry name" value="LbH_UDP-GlcNAc_AT"/>
    <property type="match status" value="1"/>
</dbReference>
<name>A0A7Z0VIY5_9GAMM</name>
<dbReference type="OrthoDB" id="9807278at2"/>
<keyword evidence="5 6" id="KW-0012">Acyltransferase</keyword>
<dbReference type="GO" id="GO:0009245">
    <property type="term" value="P:lipid A biosynthetic process"/>
    <property type="evidence" value="ECO:0007669"/>
    <property type="project" value="UniProtKB-UniRule"/>
</dbReference>
<evidence type="ECO:0000256" key="5">
    <source>
        <dbReference type="ARBA" id="ARBA00023315"/>
    </source>
</evidence>
<comment type="subunit">
    <text evidence="6">Homotrimer.</text>
</comment>
<comment type="pathway">
    <text evidence="6">Glycolipid biosynthesis; lipid IV(A) biosynthesis; lipid IV(A) from (3R)-3-hydroxytetradecanoyl-[acyl-carrier-protein] and UDP-N-acetyl-alpha-D-glucosamine: step 1/6.</text>
</comment>
<keyword evidence="4 6" id="KW-0443">Lipid metabolism</keyword>
<dbReference type="UniPathway" id="UPA00359">
    <property type="reaction ID" value="UER00477"/>
</dbReference>
<dbReference type="Pfam" id="PF00132">
    <property type="entry name" value="Hexapep"/>
    <property type="match status" value="2"/>
</dbReference>
<dbReference type="GO" id="GO:0008780">
    <property type="term" value="F:acyl-[acyl-carrier-protein]-UDP-N-acetylglucosamine O-acyltransferase activity"/>
    <property type="evidence" value="ECO:0007669"/>
    <property type="project" value="UniProtKB-UniRule"/>
</dbReference>
<keyword evidence="2 6" id="KW-0441">Lipid A biosynthesis</keyword>
<evidence type="ECO:0000313" key="8">
    <source>
        <dbReference type="EMBL" id="ODJ86384.1"/>
    </source>
</evidence>
<proteinExistence type="inferred from homology"/>
<protein>
    <recommendedName>
        <fullName evidence="6">Acyl-[acyl-carrier-protein]--UDP-N-acetylglucosamine O-acyltransferase</fullName>
        <shortName evidence="6">UDP-N-acetylglucosamine acyltransferase</shortName>
        <ecNumber evidence="6">2.3.1.129</ecNumber>
    </recommendedName>
</protein>
<dbReference type="AlphaFoldDB" id="A0A7Z0VIY5"/>
<evidence type="ECO:0000259" key="7">
    <source>
        <dbReference type="Pfam" id="PF13720"/>
    </source>
</evidence>
<keyword evidence="1 6" id="KW-0444">Lipid biosynthesis</keyword>
<sequence length="257" mass="27466">MSIHPTAIVDTGAELGRNVSVGPHSIIGPDVVIGDDCWIGPQVVINGPTRIGTGNRIYQFASIGEAPQDLKYAGEPTQLEIGDRNTIRECATINRGTVNGGGITRVGDDNLLMAYIHIAHDCTVGNGTVFSNNASLAGHVDIGNQVILSGFTLVHQFCSVGDHAFTGMGSAISKDVPPYLMVAGNPGHPHGINSKGLERRGFSPEAIRAIKHAYKILYRSGLSLEEAKHEIAAMAEEVMELTIFSRFLGQSRRSILR</sequence>
<dbReference type="InterPro" id="IPR037157">
    <property type="entry name" value="Acetyltransf_C_sf"/>
</dbReference>
<dbReference type="GO" id="GO:0005737">
    <property type="term" value="C:cytoplasm"/>
    <property type="evidence" value="ECO:0007669"/>
    <property type="project" value="UniProtKB-SubCell"/>
</dbReference>
<keyword evidence="3 6" id="KW-0808">Transferase</keyword>
<dbReference type="EMBL" id="MARB01000023">
    <property type="protein sequence ID" value="ODJ86384.1"/>
    <property type="molecule type" value="Genomic_DNA"/>
</dbReference>
<organism evidence="8 9">
    <name type="scientific">Candidatus Thiodiazotropha endolucinida</name>
    <dbReference type="NCBI Taxonomy" id="1655433"/>
    <lineage>
        <taxon>Bacteria</taxon>
        <taxon>Pseudomonadati</taxon>
        <taxon>Pseudomonadota</taxon>
        <taxon>Gammaproteobacteria</taxon>
        <taxon>Chromatiales</taxon>
        <taxon>Sedimenticolaceae</taxon>
        <taxon>Candidatus Thiodiazotropha</taxon>
    </lineage>
</organism>
<dbReference type="InterPro" id="IPR010137">
    <property type="entry name" value="Lipid_A_LpxA"/>
</dbReference>
<dbReference type="SUPFAM" id="SSF51161">
    <property type="entry name" value="Trimeric LpxA-like enzymes"/>
    <property type="match status" value="1"/>
</dbReference>
<dbReference type="HAMAP" id="MF_00387">
    <property type="entry name" value="LpxA"/>
    <property type="match status" value="1"/>
</dbReference>
<dbReference type="GO" id="GO:0016020">
    <property type="term" value="C:membrane"/>
    <property type="evidence" value="ECO:0007669"/>
    <property type="project" value="GOC"/>
</dbReference>
<evidence type="ECO:0000256" key="1">
    <source>
        <dbReference type="ARBA" id="ARBA00022516"/>
    </source>
</evidence>
<dbReference type="Gene3D" id="2.160.10.10">
    <property type="entry name" value="Hexapeptide repeat proteins"/>
    <property type="match status" value="1"/>
</dbReference>
<comment type="subcellular location">
    <subcellularLocation>
        <location evidence="6">Cytoplasm</location>
    </subcellularLocation>
</comment>
<dbReference type="PIRSF" id="PIRSF000456">
    <property type="entry name" value="UDP-GlcNAc_acltr"/>
    <property type="match status" value="1"/>
</dbReference>
<gene>
    <name evidence="8" type="primary">lpxA_2</name>
    <name evidence="6" type="synonym">lpxA</name>
    <name evidence="8" type="ORF">CODIS_34440</name>
</gene>
<dbReference type="Proteomes" id="UP000094769">
    <property type="component" value="Unassembled WGS sequence"/>
</dbReference>
<dbReference type="Pfam" id="PF13720">
    <property type="entry name" value="Acetyltransf_11"/>
    <property type="match status" value="1"/>
</dbReference>
<evidence type="ECO:0000256" key="6">
    <source>
        <dbReference type="HAMAP-Rule" id="MF_00387"/>
    </source>
</evidence>
<evidence type="ECO:0000256" key="4">
    <source>
        <dbReference type="ARBA" id="ARBA00023098"/>
    </source>
</evidence>
<dbReference type="InterPro" id="IPR011004">
    <property type="entry name" value="Trimer_LpxA-like_sf"/>
</dbReference>
<accession>A0A7Z0VIY5</accession>
<comment type="function">
    <text evidence="6">Involved in the biosynthesis of lipid A, a phosphorylated glycolipid that anchors the lipopolysaccharide to the outer membrane of the cell.</text>
</comment>
<keyword evidence="6" id="KW-0677">Repeat</keyword>
<keyword evidence="9" id="KW-1185">Reference proteome</keyword>
<dbReference type="NCBIfam" id="NF003657">
    <property type="entry name" value="PRK05289.1"/>
    <property type="match status" value="1"/>
</dbReference>
<evidence type="ECO:0000256" key="3">
    <source>
        <dbReference type="ARBA" id="ARBA00022679"/>
    </source>
</evidence>
<reference evidence="8 9" key="1">
    <citation type="submission" date="2016-06" db="EMBL/GenBank/DDBJ databases">
        <title>Genome sequence of endosymbiont of Candidatus Endolucinida thiodiazotropha.</title>
        <authorList>
            <person name="Poehlein A."/>
            <person name="Koenig S."/>
            <person name="Heiden S.E."/>
            <person name="Thuermer A."/>
            <person name="Voget S."/>
            <person name="Daniel R."/>
            <person name="Markert S."/>
            <person name="Gros O."/>
            <person name="Schweder T."/>
        </authorList>
    </citation>
    <scope>NUCLEOTIDE SEQUENCE [LARGE SCALE GENOMIC DNA]</scope>
    <source>
        <strain evidence="8 9">COS</strain>
    </source>
</reference>
<evidence type="ECO:0000256" key="2">
    <source>
        <dbReference type="ARBA" id="ARBA00022556"/>
    </source>
</evidence>
<evidence type="ECO:0000313" key="9">
    <source>
        <dbReference type="Proteomes" id="UP000094769"/>
    </source>
</evidence>
<dbReference type="PANTHER" id="PTHR43480">
    <property type="entry name" value="ACYL-[ACYL-CARRIER-PROTEIN]--UDP-N-ACETYLGLUCOSAMINE O-ACYLTRANSFERASE"/>
    <property type="match status" value="1"/>
</dbReference>